<evidence type="ECO:0000313" key="2">
    <source>
        <dbReference type="Proteomes" id="UP000188276"/>
    </source>
</evidence>
<dbReference type="EMBL" id="FULE01000044">
    <property type="protein sequence ID" value="SJN58874.1"/>
    <property type="molecule type" value="Genomic_DNA"/>
</dbReference>
<dbReference type="Proteomes" id="UP000188276">
    <property type="component" value="Unassembled WGS sequence"/>
</dbReference>
<accession>A0A1R4LRD1</accession>
<reference evidence="2" key="1">
    <citation type="submission" date="2017-02" db="EMBL/GenBank/DDBJ databases">
        <authorList>
            <person name="Rodrigo-Torres L."/>
            <person name="Arahal R.D."/>
            <person name="Lucena T."/>
        </authorList>
    </citation>
    <scope>NUCLEOTIDE SEQUENCE [LARGE SCALE GENOMIC DNA]</scope>
    <source>
        <strain evidence="2">CECT 7878</strain>
    </source>
</reference>
<sequence length="74" mass="8610">MFQYYLGRQNEKPKKAIDIRAQAYLDLVNIVAEITFSVKHEEKRNLEQLQQFTRANSRVVLIGSNEVVNGLHHV</sequence>
<name>A0A1R4LRD1_VIBR1</name>
<dbReference type="AlphaFoldDB" id="A0A1R4LRD1"/>
<keyword evidence="2" id="KW-1185">Reference proteome</keyword>
<gene>
    <name evidence="1" type="ORF">VR7878_03091</name>
</gene>
<proteinExistence type="predicted"/>
<organism evidence="1 2">
    <name type="scientific">Vibrio ruber (strain DSM 16370 / JCM 11486 / BCRC 17186 / CECT 7878 / LMG 23124 / VR1)</name>
    <dbReference type="NCBI Taxonomy" id="1123498"/>
    <lineage>
        <taxon>Bacteria</taxon>
        <taxon>Pseudomonadati</taxon>
        <taxon>Pseudomonadota</taxon>
        <taxon>Gammaproteobacteria</taxon>
        <taxon>Vibrionales</taxon>
        <taxon>Vibrionaceae</taxon>
        <taxon>Vibrio</taxon>
    </lineage>
</organism>
<protein>
    <submittedName>
        <fullName evidence="1">Uncharacterized protein</fullName>
    </submittedName>
</protein>
<evidence type="ECO:0000313" key="1">
    <source>
        <dbReference type="EMBL" id="SJN58874.1"/>
    </source>
</evidence>